<proteinExistence type="predicted"/>
<dbReference type="EMBL" id="JAJSPL020000022">
    <property type="protein sequence ID" value="KAK7739694.1"/>
    <property type="molecule type" value="Genomic_DNA"/>
</dbReference>
<gene>
    <name evidence="1" type="ORF">SLS53_005662</name>
</gene>
<evidence type="ECO:0000313" key="2">
    <source>
        <dbReference type="Proteomes" id="UP001320245"/>
    </source>
</evidence>
<dbReference type="Proteomes" id="UP001320245">
    <property type="component" value="Unassembled WGS sequence"/>
</dbReference>
<protein>
    <submittedName>
        <fullName evidence="1">Uncharacterized protein</fullName>
    </submittedName>
</protein>
<reference evidence="1 2" key="1">
    <citation type="journal article" date="2023" name="PLoS ONE">
        <title>Cytospora paraplurivora sp. nov. isolated from orchards with fruit tree decline syndrome in Ontario, Canada.</title>
        <authorList>
            <person name="Ilyukhin E."/>
            <person name="Nguyen H.D.T."/>
            <person name="Castle A.J."/>
            <person name="Ellouze W."/>
        </authorList>
    </citation>
    <scope>NUCLEOTIDE SEQUENCE [LARGE SCALE GENOMIC DNA]</scope>
    <source>
        <strain evidence="1 2">FDS-564</strain>
    </source>
</reference>
<sequence>MILYDLKDANLDSDEAPGTQEEIRRYTSRRLKVGTPWMNRMLKNGLLEHGVDCWGFVVFRTGIWWQRGSSGMAEIPRPKFRAVFVEDKELDDSSNEQLRARFRNMCDGDGGEQLPKETKTNCCLVADMAIIKIEAAKESYIDRS</sequence>
<dbReference type="AlphaFoldDB" id="A0AAN9YEU2"/>
<accession>A0AAN9YEU2</accession>
<evidence type="ECO:0000313" key="1">
    <source>
        <dbReference type="EMBL" id="KAK7739694.1"/>
    </source>
</evidence>
<comment type="caution">
    <text evidence="1">The sequence shown here is derived from an EMBL/GenBank/DDBJ whole genome shotgun (WGS) entry which is preliminary data.</text>
</comment>
<name>A0AAN9YEU2_9PEZI</name>
<keyword evidence="2" id="KW-1185">Reference proteome</keyword>
<organism evidence="1 2">
    <name type="scientific">Cytospora paraplurivora</name>
    <dbReference type="NCBI Taxonomy" id="2898453"/>
    <lineage>
        <taxon>Eukaryota</taxon>
        <taxon>Fungi</taxon>
        <taxon>Dikarya</taxon>
        <taxon>Ascomycota</taxon>
        <taxon>Pezizomycotina</taxon>
        <taxon>Sordariomycetes</taxon>
        <taxon>Sordariomycetidae</taxon>
        <taxon>Diaporthales</taxon>
        <taxon>Cytosporaceae</taxon>
        <taxon>Cytospora</taxon>
    </lineage>
</organism>